<dbReference type="OrthoDB" id="541276at2759"/>
<dbReference type="GO" id="GO:0004672">
    <property type="term" value="F:protein kinase activity"/>
    <property type="evidence" value="ECO:0007669"/>
    <property type="project" value="InterPro"/>
</dbReference>
<dbReference type="GO" id="GO:0005524">
    <property type="term" value="F:ATP binding"/>
    <property type="evidence" value="ECO:0007669"/>
    <property type="project" value="UniProtKB-UniRule"/>
</dbReference>
<dbReference type="PROSITE" id="PS50011">
    <property type="entry name" value="PROTEIN_KINASE_DOM"/>
    <property type="match status" value="1"/>
</dbReference>
<comment type="caution">
    <text evidence="6">The sequence shown here is derived from an EMBL/GenBank/DDBJ whole genome shotgun (WGS) entry which is preliminary data.</text>
</comment>
<gene>
    <name evidence="6" type="ORF">DFQ27_002649</name>
</gene>
<feature type="compositionally biased region" description="Low complexity" evidence="4">
    <location>
        <begin position="1086"/>
        <end position="1097"/>
    </location>
</feature>
<evidence type="ECO:0000256" key="3">
    <source>
        <dbReference type="PROSITE-ProRule" id="PRU10141"/>
    </source>
</evidence>
<sequence>MTAMHGNVNVLSKSLPPTPSQLHPSASLEELDDASDDYFGDTDDVPLPFPIRTIVADPETGLSLTLCQALGAGSYAVVYLAQEVATGVLYALKCLGKGKLTEDEVAIQRNEVVIHKSLPKHKNIIHLFNVFETPSHLFLLLEYSSGMDMYHWISMQSDAIDPSTQLEYPEQKRYSLIKDVFDQVLEGVAQVHACGIAHRDLKPENFLIEYRGTDCVVKLTDFGLATMDAESDEFECGSRPYMSFECRNGFSKPYDVIKADIWSLGIILINLLYHRCPWSDPCPQESQAFSSFLDDRVDFLQRRFENMPGTVARWLGLRAFAFAEAGRTNPQRARPTLEEWKQWTADFVPRMLGQLDCDLESDEDEEGYENADESDEDARIIKEHYDRLLEYEEDDVDEGEKEDEDDDDYLRMHEVDGDVSVDEHDQVVPVAIHPAPRSLLSAAVSQSYVPLLARSQPMHSTSHLSTSVPSLDASSMSAFYNPARLRQESWSDVVDMDGTDDMRMDFSAPILFEESDEDRQEHDEEEGTQEHGGYELETMMDDISVQENDDDDEHLGLAVDIPDDFIDPAPEPVPTTTTTTAVSSHSEASTELSFSRERKTRSPNLHLDFDKSHLTSVQEAHRTPERMSPSVEISDHLNNLVFIEPEPRLHDGGRSSPAASVALASSLPSSSRLAEALSNDPVGLLPMGMMSQAQAQAQQQQQQQRTNVLKHEMKKPSRNLQEVKAKPFVFPPLKTSTLLPLSGNKLAPTSNTTSSISISASTSNNNLRQLHTASTTAADVRQDPETSTTSGHLTNTSTNTTDLSSQPYIPFPKRRLLEQGLFPPSELSGSLLQQSMVGSGLGGAPSSKDTVAFGHGGQRFSLHRQQHHTSPTPSWRKTHHRGGSWTSIDDVWGTHRDMARRVIPSANHHSPQHQQQHHRDRSQQYGQHGQYANRSTHQNVSRLRAGRTGGGGGGYTSGHERDDGSVGLPPRVENKFRPRYKQNRGGGGGGGGGMRRDPNLPPTPAHAQWSSNGGVGRRQPIARHGFVVDSFQKLASGQSSSSISSNSTSSVDRRHPTNANQGAKSALPPVAVVTAKDGTTKTIAAGTASASASTTISGPRASLGRESGDRHFSDREVALKQGDGGAPRSTHPTTNSTPTTPITTGFASLSKVTGRTKSQTNNSRLAGKRNKSLVDLRGFDIDSPSWRAATTVAAVEPMPTSPLSPLTTMATTADSNAGASATATTKASRDRIGEFAGAAEEGKDNIYHPPHWYEQQRSGHGTLPRAGGVMDDTSSWIRERRKGSVQDVSWTRSPSRSHDGAPLGLTMTSTTTSSGSSTTVASNSGNGIYRPPMLQHQQSALTSGLRTARATTTTAGGGGGNGVGQSSSSSSSVAAGSGLAIPPRMTVTPPTPGVGIVGVQSVESSQQQQQQDLFQDAFSRATPALATAVTTAIAVTTETTATTTTAPIVLPAPTPVAAGSIQPSTLTSLVTAVDPIDGPNKPKSRGVGGPLVRDQRRPSLAQQQQSQQSQQSQQQQQQQQRQQQQQQVQQVQHVQGDTAVEESEQKKIVDPGMMNGLGDMLRGLVAYNKGVKVGGEGHHSSSSPVSLPVNEDPSSKQ</sequence>
<feature type="region of interest" description="Disordered" evidence="4">
    <location>
        <begin position="1"/>
        <end position="26"/>
    </location>
</feature>
<feature type="domain" description="Protein kinase" evidence="5">
    <location>
        <begin position="64"/>
        <end position="348"/>
    </location>
</feature>
<feature type="region of interest" description="Disordered" evidence="4">
    <location>
        <begin position="564"/>
        <end position="604"/>
    </location>
</feature>
<feature type="region of interest" description="Disordered" evidence="4">
    <location>
        <begin position="1571"/>
        <end position="1597"/>
    </location>
</feature>
<feature type="compositionally biased region" description="Gly residues" evidence="4">
    <location>
        <begin position="984"/>
        <end position="993"/>
    </location>
</feature>
<feature type="compositionally biased region" description="Low complexity" evidence="4">
    <location>
        <begin position="1036"/>
        <end position="1050"/>
    </location>
</feature>
<evidence type="ECO:0000256" key="2">
    <source>
        <dbReference type="ARBA" id="ARBA00022840"/>
    </source>
</evidence>
<feature type="binding site" evidence="3">
    <location>
        <position position="93"/>
    </location>
    <ligand>
        <name>ATP</name>
        <dbReference type="ChEBI" id="CHEBI:30616"/>
    </ligand>
</feature>
<feature type="compositionally biased region" description="Gly residues" evidence="4">
    <location>
        <begin position="947"/>
        <end position="956"/>
    </location>
</feature>
<feature type="region of interest" description="Disordered" evidence="4">
    <location>
        <begin position="774"/>
        <end position="807"/>
    </location>
</feature>
<feature type="compositionally biased region" description="Low complexity" evidence="4">
    <location>
        <begin position="786"/>
        <end position="805"/>
    </location>
</feature>
<evidence type="ECO:0000313" key="7">
    <source>
        <dbReference type="Proteomes" id="UP000807716"/>
    </source>
</evidence>
<feature type="region of interest" description="Disordered" evidence="4">
    <location>
        <begin position="1348"/>
        <end position="1377"/>
    </location>
</feature>
<evidence type="ECO:0000256" key="4">
    <source>
        <dbReference type="SAM" id="MobiDB-lite"/>
    </source>
</evidence>
<dbReference type="InterPro" id="IPR017441">
    <property type="entry name" value="Protein_kinase_ATP_BS"/>
</dbReference>
<feature type="compositionally biased region" description="Low complexity" evidence="4">
    <location>
        <begin position="1306"/>
        <end position="1324"/>
    </location>
</feature>
<reference evidence="6" key="1">
    <citation type="journal article" date="2020" name="Fungal Divers.">
        <title>Resolving the Mortierellaceae phylogeny through synthesis of multi-gene phylogenetics and phylogenomics.</title>
        <authorList>
            <person name="Vandepol N."/>
            <person name="Liber J."/>
            <person name="Desiro A."/>
            <person name="Na H."/>
            <person name="Kennedy M."/>
            <person name="Barry K."/>
            <person name="Grigoriev I.V."/>
            <person name="Miller A.N."/>
            <person name="O'Donnell K."/>
            <person name="Stajich J.E."/>
            <person name="Bonito G."/>
        </authorList>
    </citation>
    <scope>NUCLEOTIDE SEQUENCE</scope>
    <source>
        <strain evidence="6">BC1065</strain>
    </source>
</reference>
<feature type="compositionally biased region" description="Low complexity" evidence="4">
    <location>
        <begin position="574"/>
        <end position="591"/>
    </location>
</feature>
<dbReference type="InterPro" id="IPR008271">
    <property type="entry name" value="Ser/Thr_kinase_AS"/>
</dbReference>
<feature type="region of interest" description="Disordered" evidence="4">
    <location>
        <begin position="1034"/>
        <end position="1070"/>
    </location>
</feature>
<protein>
    <recommendedName>
        <fullName evidence="5">Protein kinase domain-containing protein</fullName>
    </recommendedName>
</protein>
<dbReference type="PROSITE" id="PS00107">
    <property type="entry name" value="PROTEIN_KINASE_ATP"/>
    <property type="match status" value="1"/>
</dbReference>
<evidence type="ECO:0000313" key="6">
    <source>
        <dbReference type="EMBL" id="KAG0269685.1"/>
    </source>
</evidence>
<dbReference type="Proteomes" id="UP000807716">
    <property type="component" value="Unassembled WGS sequence"/>
</dbReference>
<dbReference type="SUPFAM" id="SSF56112">
    <property type="entry name" value="Protein kinase-like (PK-like)"/>
    <property type="match status" value="1"/>
</dbReference>
<feature type="region of interest" description="Disordered" evidence="4">
    <location>
        <begin position="1257"/>
        <end position="1325"/>
    </location>
</feature>
<dbReference type="PANTHER" id="PTHR44167">
    <property type="entry name" value="OVARIAN-SPECIFIC SERINE/THREONINE-PROTEIN KINASE LOK-RELATED"/>
    <property type="match status" value="1"/>
</dbReference>
<evidence type="ECO:0000256" key="1">
    <source>
        <dbReference type="ARBA" id="ARBA00022741"/>
    </source>
</evidence>
<feature type="region of interest" description="Disordered" evidence="4">
    <location>
        <begin position="1086"/>
        <end position="1168"/>
    </location>
</feature>
<keyword evidence="7" id="KW-1185">Reference proteome</keyword>
<dbReference type="InterPro" id="IPR011009">
    <property type="entry name" value="Kinase-like_dom_sf"/>
</dbReference>
<dbReference type="SMART" id="SM00220">
    <property type="entry name" value="S_TKc"/>
    <property type="match status" value="1"/>
</dbReference>
<dbReference type="PROSITE" id="PS00108">
    <property type="entry name" value="PROTEIN_KINASE_ST"/>
    <property type="match status" value="1"/>
</dbReference>
<feature type="region of interest" description="Disordered" evidence="4">
    <location>
        <begin position="513"/>
        <end position="535"/>
    </location>
</feature>
<feature type="compositionally biased region" description="Low complexity" evidence="4">
    <location>
        <begin position="1130"/>
        <end position="1144"/>
    </location>
</feature>
<dbReference type="InterPro" id="IPR000719">
    <property type="entry name" value="Prot_kinase_dom"/>
</dbReference>
<keyword evidence="2 3" id="KW-0067">ATP-binding</keyword>
<dbReference type="EMBL" id="JAAAJB010000020">
    <property type="protein sequence ID" value="KAG0269685.1"/>
    <property type="molecule type" value="Genomic_DNA"/>
</dbReference>
<evidence type="ECO:0000259" key="5">
    <source>
        <dbReference type="PROSITE" id="PS50011"/>
    </source>
</evidence>
<feature type="region of interest" description="Disordered" evidence="4">
    <location>
        <begin position="1472"/>
        <end position="1553"/>
    </location>
</feature>
<feature type="region of interest" description="Disordered" evidence="4">
    <location>
        <begin position="907"/>
        <end position="1018"/>
    </location>
</feature>
<accession>A0A9P6UCX0</accession>
<organism evidence="6 7">
    <name type="scientific">Actinomortierella ambigua</name>
    <dbReference type="NCBI Taxonomy" id="1343610"/>
    <lineage>
        <taxon>Eukaryota</taxon>
        <taxon>Fungi</taxon>
        <taxon>Fungi incertae sedis</taxon>
        <taxon>Mucoromycota</taxon>
        <taxon>Mortierellomycotina</taxon>
        <taxon>Mortierellomycetes</taxon>
        <taxon>Mortierellales</taxon>
        <taxon>Mortierellaceae</taxon>
        <taxon>Actinomortierella</taxon>
    </lineage>
</organism>
<feature type="compositionally biased region" description="Basic and acidic residues" evidence="4">
    <location>
        <begin position="1106"/>
        <end position="1118"/>
    </location>
</feature>
<name>A0A9P6UCX0_9FUNG</name>
<dbReference type="PANTHER" id="PTHR44167:SF24">
    <property type="entry name" value="SERINE_THREONINE-PROTEIN KINASE CHK2"/>
    <property type="match status" value="1"/>
</dbReference>
<feature type="compositionally biased region" description="Low complexity" evidence="4">
    <location>
        <begin position="1364"/>
        <end position="1377"/>
    </location>
</feature>
<proteinExistence type="predicted"/>
<feature type="compositionally biased region" description="Polar residues" evidence="4">
    <location>
        <begin position="1145"/>
        <end position="1164"/>
    </location>
</feature>
<feature type="compositionally biased region" description="Polar residues" evidence="4">
    <location>
        <begin position="925"/>
        <end position="941"/>
    </location>
</feature>
<dbReference type="Gene3D" id="1.10.510.10">
    <property type="entry name" value="Transferase(Phosphotransferase) domain 1"/>
    <property type="match status" value="1"/>
</dbReference>
<keyword evidence="1 3" id="KW-0547">Nucleotide-binding</keyword>
<feature type="compositionally biased region" description="Acidic residues" evidence="4">
    <location>
        <begin position="513"/>
        <end position="527"/>
    </location>
</feature>
<dbReference type="Pfam" id="PF00069">
    <property type="entry name" value="Pkinase"/>
    <property type="match status" value="1"/>
</dbReference>
<feature type="compositionally biased region" description="Low complexity" evidence="4">
    <location>
        <begin position="1502"/>
        <end position="1535"/>
    </location>
</feature>
<feature type="compositionally biased region" description="Low complexity" evidence="4">
    <location>
        <begin position="1580"/>
        <end position="1591"/>
    </location>
</feature>
<feature type="region of interest" description="Disordered" evidence="4">
    <location>
        <begin position="862"/>
        <end position="889"/>
    </location>
</feature>